<keyword evidence="7" id="KW-0479">Metal-binding</keyword>
<evidence type="ECO:0000259" key="19">
    <source>
        <dbReference type="Pfam" id="PF04548"/>
    </source>
</evidence>
<evidence type="ECO:0000256" key="11">
    <source>
        <dbReference type="ARBA" id="ARBA00022842"/>
    </source>
</evidence>
<gene>
    <name evidence="20" type="ORF">SLS58_010428</name>
</gene>
<dbReference type="EMBL" id="JAKEKT020000122">
    <property type="protein sequence ID" value="KAL1635033.1"/>
    <property type="molecule type" value="Genomic_DNA"/>
</dbReference>
<dbReference type="PANTHER" id="PTHR10903:SF135">
    <property type="entry name" value="TRANSLOCASE OF CHLOROPLAST 120, CHLOROPLASTIC-RELATED"/>
    <property type="match status" value="1"/>
</dbReference>
<name>A0ABR3T631_9PEZI</name>
<dbReference type="Pfam" id="PF04548">
    <property type="entry name" value="AIG1"/>
    <property type="match status" value="1"/>
</dbReference>
<feature type="domain" description="AIG1-type G" evidence="19">
    <location>
        <begin position="16"/>
        <end position="150"/>
    </location>
</feature>
<evidence type="ECO:0000313" key="21">
    <source>
        <dbReference type="Proteomes" id="UP001521184"/>
    </source>
</evidence>
<evidence type="ECO:0000256" key="8">
    <source>
        <dbReference type="ARBA" id="ARBA00022741"/>
    </source>
</evidence>
<sequence>MTTAQPPNGADAAPMIMVVGLTGSGKSYFINQLAGREVVQEGASMKSCTQSCQLIPTEVGRTKVLLLDTPGFDDTVRPDAEILGEIARILAAQHAIGVPLKGVVYLQRITDMRMTGSAVATLNVFRSICGDAALGNVLLVTTRWAELDAEATGARREKELRDGFWAYMLARGSNMARFHGDEQSAVALASQVLVRDEGVVLRLQQELVDDGTPLHETAAGALVDARLEAAKARHRRELADVEALKRELVEGDGVMESRIRKDCVRGRRRLRAAEMQQAGLRAPVGVHVRKRNGLPECTTADGRKQEYRRRKPPKILSKKSTPPQQSIGHWPLQHPTFWARSTHKHGNEYTELVSYNMALQQQLRKVKEQLDAQRDEVKRLTDENISMKRAADKLHVSMSRKDDLFAEQLPDDCILGSIFTLFGQIKGWSTHFLKAGDVGQAILKEEELVHYRAVFPGVRSLKSLQKQFHDKKCRRLFVRAWTAYVICDAVFSTSRRKPHARDVEVTDASTVERILALEGMMRSMSKCLPCLRQKSAG</sequence>
<dbReference type="PANTHER" id="PTHR10903">
    <property type="entry name" value="GTPASE, IMAP FAMILY MEMBER-RELATED"/>
    <property type="match status" value="1"/>
</dbReference>
<keyword evidence="12" id="KW-0653">Protein transport</keyword>
<keyword evidence="9" id="KW-0378">Hydrolase</keyword>
<keyword evidence="13" id="KW-1133">Transmembrane helix</keyword>
<evidence type="ECO:0000256" key="7">
    <source>
        <dbReference type="ARBA" id="ARBA00022723"/>
    </source>
</evidence>
<evidence type="ECO:0000256" key="16">
    <source>
        <dbReference type="ARBA" id="ARBA00024013"/>
    </source>
</evidence>
<evidence type="ECO:0000256" key="17">
    <source>
        <dbReference type="SAM" id="Coils"/>
    </source>
</evidence>
<evidence type="ECO:0000256" key="3">
    <source>
        <dbReference type="ARBA" id="ARBA00022448"/>
    </source>
</evidence>
<feature type="compositionally biased region" description="Polar residues" evidence="18">
    <location>
        <begin position="318"/>
        <end position="327"/>
    </location>
</feature>
<comment type="caution">
    <text evidence="20">The sequence shown here is derived from an EMBL/GenBank/DDBJ whole genome shotgun (WGS) entry which is preliminary data.</text>
</comment>
<keyword evidence="3" id="KW-0813">Transport</keyword>
<dbReference type="Gene3D" id="3.40.50.300">
    <property type="entry name" value="P-loop containing nucleotide triphosphate hydrolases"/>
    <property type="match status" value="1"/>
</dbReference>
<feature type="region of interest" description="Disordered" evidence="18">
    <location>
        <begin position="294"/>
        <end position="331"/>
    </location>
</feature>
<keyword evidence="14" id="KW-0342">GTP-binding</keyword>
<keyword evidence="5" id="KW-0934">Plastid</keyword>
<comment type="subcellular location">
    <subcellularLocation>
        <location evidence="2">Membrane</location>
        <topology evidence="2">Single-pass membrane protein</topology>
    </subcellularLocation>
    <subcellularLocation>
        <location evidence="16">Plastid</location>
        <location evidence="16">Chloroplast outer membrane</location>
    </subcellularLocation>
</comment>
<keyword evidence="6" id="KW-0812">Transmembrane</keyword>
<comment type="cofactor">
    <cofactor evidence="1">
        <name>Mg(2+)</name>
        <dbReference type="ChEBI" id="CHEBI:18420"/>
    </cofactor>
</comment>
<evidence type="ECO:0000256" key="15">
    <source>
        <dbReference type="ARBA" id="ARBA00023136"/>
    </source>
</evidence>
<keyword evidence="15" id="KW-0472">Membrane</keyword>
<evidence type="ECO:0000256" key="9">
    <source>
        <dbReference type="ARBA" id="ARBA00022801"/>
    </source>
</evidence>
<evidence type="ECO:0000256" key="2">
    <source>
        <dbReference type="ARBA" id="ARBA00004167"/>
    </source>
</evidence>
<dbReference type="Proteomes" id="UP001521184">
    <property type="component" value="Unassembled WGS sequence"/>
</dbReference>
<keyword evidence="4" id="KW-0150">Chloroplast</keyword>
<dbReference type="SUPFAM" id="SSF52540">
    <property type="entry name" value="P-loop containing nucleoside triphosphate hydrolases"/>
    <property type="match status" value="1"/>
</dbReference>
<evidence type="ECO:0000256" key="12">
    <source>
        <dbReference type="ARBA" id="ARBA00022927"/>
    </source>
</evidence>
<evidence type="ECO:0000256" key="4">
    <source>
        <dbReference type="ARBA" id="ARBA00022528"/>
    </source>
</evidence>
<accession>A0ABR3T631</accession>
<dbReference type="InterPro" id="IPR027417">
    <property type="entry name" value="P-loop_NTPase"/>
</dbReference>
<feature type="compositionally biased region" description="Basic residues" evidence="18">
    <location>
        <begin position="306"/>
        <end position="317"/>
    </location>
</feature>
<keyword evidence="11" id="KW-0460">Magnesium</keyword>
<evidence type="ECO:0000256" key="5">
    <source>
        <dbReference type="ARBA" id="ARBA00022640"/>
    </source>
</evidence>
<keyword evidence="10" id="KW-1002">Plastid outer membrane</keyword>
<reference evidence="20 21" key="1">
    <citation type="journal article" date="2023" name="Plant Dis.">
        <title>First Report of Diplodia intermedia Causing Canker and Dieback Diseases on Apple Trees in Canada.</title>
        <authorList>
            <person name="Ellouze W."/>
            <person name="Ilyukhin E."/>
            <person name="Sulman M."/>
            <person name="Ali S."/>
        </authorList>
    </citation>
    <scope>NUCLEOTIDE SEQUENCE [LARGE SCALE GENOMIC DNA]</scope>
    <source>
        <strain evidence="20 21">M45-28</strain>
    </source>
</reference>
<keyword evidence="17" id="KW-0175">Coiled coil</keyword>
<evidence type="ECO:0000256" key="14">
    <source>
        <dbReference type="ARBA" id="ARBA00023134"/>
    </source>
</evidence>
<keyword evidence="8" id="KW-0547">Nucleotide-binding</keyword>
<evidence type="ECO:0000313" key="20">
    <source>
        <dbReference type="EMBL" id="KAL1635033.1"/>
    </source>
</evidence>
<evidence type="ECO:0000256" key="18">
    <source>
        <dbReference type="SAM" id="MobiDB-lite"/>
    </source>
</evidence>
<proteinExistence type="predicted"/>
<organism evidence="20 21">
    <name type="scientific">Diplodia intermedia</name>
    <dbReference type="NCBI Taxonomy" id="856260"/>
    <lineage>
        <taxon>Eukaryota</taxon>
        <taxon>Fungi</taxon>
        <taxon>Dikarya</taxon>
        <taxon>Ascomycota</taxon>
        <taxon>Pezizomycotina</taxon>
        <taxon>Dothideomycetes</taxon>
        <taxon>Dothideomycetes incertae sedis</taxon>
        <taxon>Botryosphaeriales</taxon>
        <taxon>Botryosphaeriaceae</taxon>
        <taxon>Diplodia</taxon>
    </lineage>
</organism>
<evidence type="ECO:0000256" key="6">
    <source>
        <dbReference type="ARBA" id="ARBA00022692"/>
    </source>
</evidence>
<feature type="coiled-coil region" evidence="17">
    <location>
        <begin position="356"/>
        <end position="390"/>
    </location>
</feature>
<protein>
    <recommendedName>
        <fullName evidence="19">AIG1-type G domain-containing protein</fullName>
    </recommendedName>
</protein>
<keyword evidence="21" id="KW-1185">Reference proteome</keyword>
<evidence type="ECO:0000256" key="13">
    <source>
        <dbReference type="ARBA" id="ARBA00022989"/>
    </source>
</evidence>
<evidence type="ECO:0000256" key="1">
    <source>
        <dbReference type="ARBA" id="ARBA00001946"/>
    </source>
</evidence>
<dbReference type="InterPro" id="IPR045058">
    <property type="entry name" value="GIMA/IAN/Toc"/>
</dbReference>
<evidence type="ECO:0000256" key="10">
    <source>
        <dbReference type="ARBA" id="ARBA00022805"/>
    </source>
</evidence>
<dbReference type="InterPro" id="IPR006703">
    <property type="entry name" value="G_AIG1"/>
</dbReference>